<accession>L8MXX9</accession>
<keyword evidence="3" id="KW-1185">Reference proteome</keyword>
<dbReference type="PATRIC" id="fig|927668.3.peg.2910"/>
<sequence length="92" mass="10405">MQVDQAGCHRAKRLRLPRNIILIFQPAHSPELNPIERVWLHLKQGLRFSLPKNMDELRLLVKNRLSEMSKSVIASLVGRGSILDALSVASLL</sequence>
<dbReference type="Proteomes" id="UP000011201">
    <property type="component" value="Unassembled WGS sequence"/>
</dbReference>
<reference evidence="2 3" key="1">
    <citation type="journal article" date="2013" name="Proc. Natl. Acad. Sci. U.S.A.">
        <title>Improving the coverage of the cyanobacterial phylum using diversity-driven genome sequencing.</title>
        <authorList>
            <person name="Shih P.M."/>
            <person name="Wu D."/>
            <person name="Latifi A."/>
            <person name="Axen S.D."/>
            <person name="Fewer D.P."/>
            <person name="Talla E."/>
            <person name="Calteau A."/>
            <person name="Cai F."/>
            <person name="Tandeau de Marsac N."/>
            <person name="Rippka R."/>
            <person name="Herdman M."/>
            <person name="Sivonen K."/>
            <person name="Coursin T."/>
            <person name="Laurent T."/>
            <person name="Goodwin L."/>
            <person name="Nolan M."/>
            <person name="Davenport K.W."/>
            <person name="Han C.S."/>
            <person name="Rubin E.M."/>
            <person name="Eisen J.A."/>
            <person name="Woyke T."/>
            <person name="Gugger M."/>
            <person name="Kerfeld C.A."/>
        </authorList>
    </citation>
    <scope>NUCLEOTIDE SEQUENCE [LARGE SCALE GENOMIC DNA]</scope>
    <source>
        <strain evidence="2 3">PCC 7429</strain>
    </source>
</reference>
<dbReference type="EMBL" id="ALWB01000101">
    <property type="protein sequence ID" value="ELS32326.1"/>
    <property type="molecule type" value="Genomic_DNA"/>
</dbReference>
<dbReference type="InterPro" id="IPR036397">
    <property type="entry name" value="RNaseH_sf"/>
</dbReference>
<proteinExistence type="predicted"/>
<evidence type="ECO:0000259" key="1">
    <source>
        <dbReference type="Pfam" id="PF13358"/>
    </source>
</evidence>
<gene>
    <name evidence="2" type="ORF">Pse7429DRAFT_2504</name>
</gene>
<dbReference type="InterPro" id="IPR038717">
    <property type="entry name" value="Tc1-like_DDE_dom"/>
</dbReference>
<protein>
    <submittedName>
        <fullName evidence="2">Transposase family protein</fullName>
    </submittedName>
</protein>
<name>L8MXX9_9CYAN</name>
<dbReference type="Pfam" id="PF13358">
    <property type="entry name" value="DDE_3"/>
    <property type="match status" value="1"/>
</dbReference>
<evidence type="ECO:0000313" key="2">
    <source>
        <dbReference type="EMBL" id="ELS32326.1"/>
    </source>
</evidence>
<organism evidence="2 3">
    <name type="scientific">Pseudanabaena biceps PCC 7429</name>
    <dbReference type="NCBI Taxonomy" id="927668"/>
    <lineage>
        <taxon>Bacteria</taxon>
        <taxon>Bacillati</taxon>
        <taxon>Cyanobacteriota</taxon>
        <taxon>Cyanophyceae</taxon>
        <taxon>Pseudanabaenales</taxon>
        <taxon>Pseudanabaenaceae</taxon>
        <taxon>Pseudanabaena</taxon>
    </lineage>
</organism>
<dbReference type="Gene3D" id="3.30.420.10">
    <property type="entry name" value="Ribonuclease H-like superfamily/Ribonuclease H"/>
    <property type="match status" value="1"/>
</dbReference>
<comment type="caution">
    <text evidence="2">The sequence shown here is derived from an EMBL/GenBank/DDBJ whole genome shotgun (WGS) entry which is preliminary data.</text>
</comment>
<dbReference type="GO" id="GO:0003676">
    <property type="term" value="F:nucleic acid binding"/>
    <property type="evidence" value="ECO:0007669"/>
    <property type="project" value="InterPro"/>
</dbReference>
<dbReference type="AlphaFoldDB" id="L8MXX9"/>
<feature type="domain" description="Tc1-like transposase DDE" evidence="1">
    <location>
        <begin position="3"/>
        <end position="57"/>
    </location>
</feature>
<evidence type="ECO:0000313" key="3">
    <source>
        <dbReference type="Proteomes" id="UP000011201"/>
    </source>
</evidence>